<proteinExistence type="predicted"/>
<feature type="transmembrane region" description="Helical" evidence="1">
    <location>
        <begin position="464"/>
        <end position="485"/>
    </location>
</feature>
<evidence type="ECO:0000313" key="3">
    <source>
        <dbReference type="Proteomes" id="UP001155280"/>
    </source>
</evidence>
<feature type="transmembrane region" description="Helical" evidence="1">
    <location>
        <begin position="306"/>
        <end position="325"/>
    </location>
</feature>
<comment type="caution">
    <text evidence="2">The sequence shown here is derived from an EMBL/GenBank/DDBJ whole genome shotgun (WGS) entry which is preliminary data.</text>
</comment>
<dbReference type="Proteomes" id="UP001155280">
    <property type="component" value="Unassembled WGS sequence"/>
</dbReference>
<keyword evidence="1" id="KW-0472">Membrane</keyword>
<feature type="transmembrane region" description="Helical" evidence="1">
    <location>
        <begin position="331"/>
        <end position="348"/>
    </location>
</feature>
<protein>
    <submittedName>
        <fullName evidence="2">Uncharacterized protein</fullName>
    </submittedName>
</protein>
<feature type="transmembrane region" description="Helical" evidence="1">
    <location>
        <begin position="435"/>
        <end position="452"/>
    </location>
</feature>
<evidence type="ECO:0000256" key="1">
    <source>
        <dbReference type="SAM" id="Phobius"/>
    </source>
</evidence>
<keyword evidence="1" id="KW-0812">Transmembrane</keyword>
<gene>
    <name evidence="2" type="ORF">MKO06_11300</name>
</gene>
<dbReference type="AlphaFoldDB" id="A0A9X2RAE4"/>
<sequence>MIKSLKRLLYIALFGFCFLKPADFRADIVFPARLELTETQPGVFDVFFILPVVNGKVLKASPVLPEACTYQTEPEITGTPNTKQITWSIDCQGEYIYGKQIGIEGLQGSQVEIMLIINLLDGRSYNKKLSPAMAYFEVPEPPTTLELLKNGMINGTRSLLSQPYLYLILFCLVIFTGFGSRSGFYPGFFISILIGYWLGAFEMMMTPQWMFNLTAAGFTLLVALKSRKDLTEAFSKLLLIPPGLFLGNSLSLQEFGLILTPEEQVAFSVFFSLGIAIGILLSLILFTQLKNILKSYSVYESSLKVFSILIGSIGLGLLIFESSLFWKTTSMLPQIPAMLILFFLLLPLLRGSMSLMISGLLFILFSALGLTLAMNEISLPYSELFLLALILISGVFMLGKGMVPNFMFLILLIMGSFAAGNIMGEYANNNISYPLARSVGYLAFGLFLIGILGSSVKTAESSNFLKAVSVIITGLAVLILFNLFSNDYFEGIVTAFLSGNLPIPVISILLLILAIIFWPRNRKVHRQMALKSRKPLVSLSMVILAVILLPFHLNINNPWFEAEDLDQAGMERIMQNVLSNTYSAFNVEDEEKLFEELSNNVDSELLDNVYLDSRRRLNMGLREGAEVSVQEVELNSMGKPQVLQDPESIEYPAQWTVTARVRHLKHIHYRKNQYTGTVALKAIDNKWKISKISLTSEERKVIAASSL</sequence>
<feature type="transmembrane region" description="Helical" evidence="1">
    <location>
        <begin position="406"/>
        <end position="423"/>
    </location>
</feature>
<feature type="transmembrane region" description="Helical" evidence="1">
    <location>
        <begin position="491"/>
        <end position="516"/>
    </location>
</feature>
<reference evidence="2" key="1">
    <citation type="submission" date="2022-07" db="EMBL/GenBank/DDBJ databases">
        <title>Gramela sediminis sp. nov., isolated from deep-sea sediment of the Indian Ocean.</title>
        <authorList>
            <person name="Shi H."/>
        </authorList>
    </citation>
    <scope>NUCLEOTIDE SEQUENCE</scope>
    <source>
        <strain evidence="2">GC03-9</strain>
    </source>
</reference>
<keyword evidence="3" id="KW-1185">Reference proteome</keyword>
<dbReference type="EMBL" id="JANCNS010000002">
    <property type="protein sequence ID" value="MCP9200499.1"/>
    <property type="molecule type" value="Genomic_DNA"/>
</dbReference>
<feature type="transmembrane region" description="Helical" evidence="1">
    <location>
        <begin position="207"/>
        <end position="225"/>
    </location>
</feature>
<feature type="transmembrane region" description="Helical" evidence="1">
    <location>
        <begin position="355"/>
        <end position="374"/>
    </location>
</feature>
<keyword evidence="1" id="KW-1133">Transmembrane helix</keyword>
<dbReference type="RefSeq" id="WP_241551284.1">
    <property type="nucleotide sequence ID" value="NZ_JANCNS010000002.1"/>
</dbReference>
<name>A0A9X2RAE4_9FLAO</name>
<feature type="transmembrane region" description="Helical" evidence="1">
    <location>
        <begin position="380"/>
        <end position="399"/>
    </location>
</feature>
<feature type="transmembrane region" description="Helical" evidence="1">
    <location>
        <begin position="536"/>
        <end position="553"/>
    </location>
</feature>
<feature type="transmembrane region" description="Helical" evidence="1">
    <location>
        <begin position="237"/>
        <end position="259"/>
    </location>
</feature>
<feature type="transmembrane region" description="Helical" evidence="1">
    <location>
        <begin position="163"/>
        <end position="179"/>
    </location>
</feature>
<organism evidence="2 3">
    <name type="scientific">Christiangramia oceanisediminis</name>
    <dbReference type="NCBI Taxonomy" id="2920386"/>
    <lineage>
        <taxon>Bacteria</taxon>
        <taxon>Pseudomonadati</taxon>
        <taxon>Bacteroidota</taxon>
        <taxon>Flavobacteriia</taxon>
        <taxon>Flavobacteriales</taxon>
        <taxon>Flavobacteriaceae</taxon>
        <taxon>Christiangramia</taxon>
    </lineage>
</organism>
<feature type="transmembrane region" description="Helical" evidence="1">
    <location>
        <begin position="265"/>
        <end position="286"/>
    </location>
</feature>
<accession>A0A9X2RAE4</accession>
<evidence type="ECO:0000313" key="2">
    <source>
        <dbReference type="EMBL" id="MCP9200499.1"/>
    </source>
</evidence>